<reference evidence="1" key="1">
    <citation type="submission" date="2021-02" db="EMBL/GenBank/DDBJ databases">
        <authorList>
            <person name="Nowell W R."/>
        </authorList>
    </citation>
    <scope>NUCLEOTIDE SEQUENCE</scope>
</reference>
<dbReference type="EMBL" id="CAJOBH010236700">
    <property type="protein sequence ID" value="CAF5093609.1"/>
    <property type="molecule type" value="Genomic_DNA"/>
</dbReference>
<organism evidence="1 2">
    <name type="scientific">Rotaria magnacalcarata</name>
    <dbReference type="NCBI Taxonomy" id="392030"/>
    <lineage>
        <taxon>Eukaryota</taxon>
        <taxon>Metazoa</taxon>
        <taxon>Spiralia</taxon>
        <taxon>Gnathifera</taxon>
        <taxon>Rotifera</taxon>
        <taxon>Eurotatoria</taxon>
        <taxon>Bdelloidea</taxon>
        <taxon>Philodinida</taxon>
        <taxon>Philodinidae</taxon>
        <taxon>Rotaria</taxon>
    </lineage>
</organism>
<dbReference type="Proteomes" id="UP000681967">
    <property type="component" value="Unassembled WGS sequence"/>
</dbReference>
<gene>
    <name evidence="1" type="ORF">BYL167_LOCUS63470</name>
</gene>
<evidence type="ECO:0000313" key="1">
    <source>
        <dbReference type="EMBL" id="CAF5093609.1"/>
    </source>
</evidence>
<evidence type="ECO:0000313" key="2">
    <source>
        <dbReference type="Proteomes" id="UP000681967"/>
    </source>
</evidence>
<comment type="caution">
    <text evidence="1">The sequence shown here is derived from an EMBL/GenBank/DDBJ whole genome shotgun (WGS) entry which is preliminary data.</text>
</comment>
<name>A0A8S3EYS4_9BILA</name>
<feature type="non-terminal residue" evidence="1">
    <location>
        <position position="1"/>
    </location>
</feature>
<dbReference type="AlphaFoldDB" id="A0A8S3EYS4"/>
<protein>
    <submittedName>
        <fullName evidence="1">Uncharacterized protein</fullName>
    </submittedName>
</protein>
<proteinExistence type="predicted"/>
<accession>A0A8S3EYS4</accession>
<sequence>KAPRTDVTVSDISADDSMTAQLHIAFSSEISGCGIVVGPPYYCAQGNTMSALGACT</sequence>